<dbReference type="CDD" id="cd00761">
    <property type="entry name" value="Glyco_tranf_GTA_type"/>
    <property type="match status" value="1"/>
</dbReference>
<dbReference type="EMBL" id="CP102451">
    <property type="protein sequence ID" value="UUV99898.1"/>
    <property type="molecule type" value="Genomic_DNA"/>
</dbReference>
<dbReference type="InterPro" id="IPR029044">
    <property type="entry name" value="Nucleotide-diphossugar_trans"/>
</dbReference>
<dbReference type="PANTHER" id="PTHR22916:SF3">
    <property type="entry name" value="UDP-GLCNAC:BETAGAL BETA-1,3-N-ACETYLGLUCOSAMINYLTRANSFERASE-LIKE PROTEIN 1"/>
    <property type="match status" value="1"/>
</dbReference>
<dbReference type="InterPro" id="IPR001173">
    <property type="entry name" value="Glyco_trans_2-like"/>
</dbReference>
<evidence type="ECO:0000259" key="1">
    <source>
        <dbReference type="Pfam" id="PF00535"/>
    </source>
</evidence>
<dbReference type="SUPFAM" id="SSF53448">
    <property type="entry name" value="Nucleotide-diphospho-sugar transferases"/>
    <property type="match status" value="1"/>
</dbReference>
<organism evidence="2 3">
    <name type="scientific">Vagococcus luciliae</name>
    <dbReference type="NCBI Taxonomy" id="2920380"/>
    <lineage>
        <taxon>Bacteria</taxon>
        <taxon>Bacillati</taxon>
        <taxon>Bacillota</taxon>
        <taxon>Bacilli</taxon>
        <taxon>Lactobacillales</taxon>
        <taxon>Enterococcaceae</taxon>
        <taxon>Vagococcus</taxon>
    </lineage>
</organism>
<evidence type="ECO:0000313" key="3">
    <source>
        <dbReference type="Proteomes" id="UP001058273"/>
    </source>
</evidence>
<dbReference type="GO" id="GO:0016757">
    <property type="term" value="F:glycosyltransferase activity"/>
    <property type="evidence" value="ECO:0007669"/>
    <property type="project" value="UniProtKB-KW"/>
</dbReference>
<reference evidence="2" key="1">
    <citation type="submission" date="2022-08" db="EMBL/GenBank/DDBJ databases">
        <title>Genome sequence of Vagococcus luciliae DSM 112651.</title>
        <authorList>
            <person name="Juan G."/>
            <person name="Anja P."/>
            <person name="Rolf D."/>
            <person name="Kampfer P."/>
            <person name="Vilcinskas A."/>
        </authorList>
    </citation>
    <scope>NUCLEOTIDE SEQUENCE</scope>
    <source>
        <strain evidence="2">G314FT</strain>
    </source>
</reference>
<dbReference type="Pfam" id="PF00535">
    <property type="entry name" value="Glycos_transf_2"/>
    <property type="match status" value="1"/>
</dbReference>
<sequence>MKYKDVEVSIVTAVYNSADFIEDTIKSVLNQTHTNWEWYIIDDCSTDETSKVISQYLDDKRINYVLLDENSGAAKARNVGLKHSRNNIVAFIDADDTWREKKLEKQLEFMLDNNYGFTFTSYQIMGKTNGVLIPESVNYNQYMKNTIIGMLTVMINRKLVGDFSIVDIRKDHDSMTWAKLLREGHIAYGLNEVLADYRKVEGSISNNKLEAVKNHWKNCRNIEGLSVFKTSYYFIFYIANALKKHL</sequence>
<accession>A0ABY5P2E4</accession>
<keyword evidence="3" id="KW-1185">Reference proteome</keyword>
<dbReference type="Proteomes" id="UP001058273">
    <property type="component" value="Chromosome"/>
</dbReference>
<protein>
    <submittedName>
        <fullName evidence="2">Teichuronic acid biosynthesis glycosyltransferase TuaG</fullName>
        <ecNumber evidence="2">2.4.-.-</ecNumber>
    </submittedName>
</protein>
<reference evidence="2" key="2">
    <citation type="submission" date="2022-08" db="EMBL/GenBank/DDBJ databases">
        <authorList>
            <person name="Poehlein A."/>
            <person name="Guzman J."/>
            <person name="Daniel R."/>
            <person name="Vilcinskas A."/>
        </authorList>
    </citation>
    <scope>NUCLEOTIDE SEQUENCE</scope>
    <source>
        <strain evidence="2">G314FT</strain>
    </source>
</reference>
<dbReference type="RefSeq" id="WP_257701378.1">
    <property type="nucleotide sequence ID" value="NZ_CP102451.1"/>
</dbReference>
<dbReference type="Gene3D" id="3.90.550.10">
    <property type="entry name" value="Spore Coat Polysaccharide Biosynthesis Protein SpsA, Chain A"/>
    <property type="match status" value="1"/>
</dbReference>
<gene>
    <name evidence="2" type="primary">tuaG</name>
    <name evidence="2" type="ORF">G314FT_20670</name>
</gene>
<feature type="domain" description="Glycosyltransferase 2-like" evidence="1">
    <location>
        <begin position="9"/>
        <end position="127"/>
    </location>
</feature>
<name>A0ABY5P2E4_9ENTE</name>
<proteinExistence type="predicted"/>
<keyword evidence="2" id="KW-0328">Glycosyltransferase</keyword>
<dbReference type="PANTHER" id="PTHR22916">
    <property type="entry name" value="GLYCOSYLTRANSFERASE"/>
    <property type="match status" value="1"/>
</dbReference>
<dbReference type="EC" id="2.4.-.-" evidence="2"/>
<evidence type="ECO:0000313" key="2">
    <source>
        <dbReference type="EMBL" id="UUV99898.1"/>
    </source>
</evidence>
<keyword evidence="2" id="KW-0808">Transferase</keyword>